<comment type="caution">
    <text evidence="6">The sequence shown here is derived from an EMBL/GenBank/DDBJ whole genome shotgun (WGS) entry which is preliminary data.</text>
</comment>
<dbReference type="PANTHER" id="PTHR43280:SF28">
    <property type="entry name" value="HTH-TYPE TRANSCRIPTIONAL ACTIVATOR RHAS"/>
    <property type="match status" value="1"/>
</dbReference>
<dbReference type="SMART" id="SM00342">
    <property type="entry name" value="HTH_ARAC"/>
    <property type="match status" value="1"/>
</dbReference>
<evidence type="ECO:0000256" key="1">
    <source>
        <dbReference type="ARBA" id="ARBA00023015"/>
    </source>
</evidence>
<proteinExistence type="predicted"/>
<keyword evidence="3" id="KW-0804">Transcription</keyword>
<dbReference type="GO" id="GO:0043565">
    <property type="term" value="F:sequence-specific DNA binding"/>
    <property type="evidence" value="ECO:0007669"/>
    <property type="project" value="InterPro"/>
</dbReference>
<keyword evidence="4" id="KW-0472">Membrane</keyword>
<dbReference type="EMBL" id="WTUZ01000001">
    <property type="protein sequence ID" value="MZQ80560.1"/>
    <property type="molecule type" value="Genomic_DNA"/>
</dbReference>
<dbReference type="GO" id="GO:0003700">
    <property type="term" value="F:DNA-binding transcription factor activity"/>
    <property type="evidence" value="ECO:0007669"/>
    <property type="project" value="InterPro"/>
</dbReference>
<dbReference type="InterPro" id="IPR018060">
    <property type="entry name" value="HTH_AraC"/>
</dbReference>
<dbReference type="Gene3D" id="1.10.10.60">
    <property type="entry name" value="Homeodomain-like"/>
    <property type="match status" value="2"/>
</dbReference>
<dbReference type="Proteomes" id="UP000481087">
    <property type="component" value="Unassembled WGS sequence"/>
</dbReference>
<keyword evidence="4" id="KW-1133">Transmembrane helix</keyword>
<dbReference type="SUPFAM" id="SSF46689">
    <property type="entry name" value="Homeodomain-like"/>
    <property type="match status" value="2"/>
</dbReference>
<evidence type="ECO:0000256" key="3">
    <source>
        <dbReference type="ARBA" id="ARBA00023163"/>
    </source>
</evidence>
<protein>
    <submittedName>
        <fullName evidence="6">Helix-turn-helix domain-containing protein</fullName>
    </submittedName>
</protein>
<keyword evidence="1" id="KW-0805">Transcription regulation</keyword>
<sequence length="787" mass="90638">MTGIGSALLSYFQKYKYNNRFFWKSLAMILIMASIPGLITGLSIYGIATNNVEEELQGLHQNQISNRAANIDDQLAFLEMTVSHWAFDSKFDDKLKSLNFAYNYETVQDMYRTLLSLESSHPFLQKVELFLDKPRPLVFTTERYKFLSDQTDIERYETLLKHDKSMFWTFPKLEGTNQLGLTIVNKIPGDSTEPFGALVATLNQENLLKVLKTLTPYDEGVTMLFNEEANWNLSSSTGPDGAELDQALKQAYMKHQAELGEAAVNDAKPESLLFDYQKVSYSVSYGHFNRMGQKWVYISAAPLSSITAPVVSISKWILIISFSSLLIALLLSWFVSRRIYHPVQRLLTLLSGDKSDEVKDEFAMIEKHWQHMSKETETMRHKLEEQMPLLREGFFLQLAQGYLISLQESDLKERMKRYGWETEERQFVALVVQLTGFANLEGRFSQGDESLVTYAASNIIDELFKSQYEQAEIMNFHNFSIGVLLSFPISHPHTWLEDDLEQVCQDIILAINRILKMQVTISVSKWVHNVKQIPHLFEEVKQALVYRDLLDENQIIKTEQLSKLNVFKETGYPFTLDKEVIHAIRNGQESDAVDLIGQFMKELAANGSTEFMLQQGMLQLLGSIRYASLQSGMNPVQLFGSVNLFEQLAQIKEPEQMLKWFQHKVIAVFVQEMISRQDYHFKQIIEQVIVHLREQYMTPLSLESCADLFGTSPYTLSRAFKQITGINFIDFLTNIRISSAKSLLIETDMKINEVADAIGYQHSYFNRLFKKYEGITPSQFRELNRTE</sequence>
<evidence type="ECO:0000259" key="5">
    <source>
        <dbReference type="PROSITE" id="PS01124"/>
    </source>
</evidence>
<evidence type="ECO:0000313" key="6">
    <source>
        <dbReference type="EMBL" id="MZQ80560.1"/>
    </source>
</evidence>
<keyword evidence="4" id="KW-0812">Transmembrane</keyword>
<evidence type="ECO:0000313" key="7">
    <source>
        <dbReference type="Proteomes" id="UP000481087"/>
    </source>
</evidence>
<feature type="domain" description="HTH araC/xylS-type" evidence="5">
    <location>
        <begin position="686"/>
        <end position="783"/>
    </location>
</feature>
<gene>
    <name evidence="6" type="ORF">GQF01_00095</name>
</gene>
<dbReference type="InterPro" id="IPR018062">
    <property type="entry name" value="HTH_AraC-typ_CS"/>
</dbReference>
<dbReference type="PANTHER" id="PTHR43280">
    <property type="entry name" value="ARAC-FAMILY TRANSCRIPTIONAL REGULATOR"/>
    <property type="match status" value="1"/>
</dbReference>
<reference evidence="6 7" key="1">
    <citation type="submission" date="2019-12" db="EMBL/GenBank/DDBJ databases">
        <title>Paenibacillus sp. nov. sp. isolated from soil.</title>
        <authorList>
            <person name="Kim J."/>
            <person name="Jeong S.E."/>
            <person name="Jung H.S."/>
            <person name="Jeon C.O."/>
        </authorList>
    </citation>
    <scope>NUCLEOTIDE SEQUENCE [LARGE SCALE GENOMIC DNA]</scope>
    <source>
        <strain evidence="6 7">5J-6</strain>
    </source>
</reference>
<dbReference type="PROSITE" id="PS01124">
    <property type="entry name" value="HTH_ARAC_FAMILY_2"/>
    <property type="match status" value="1"/>
</dbReference>
<evidence type="ECO:0000256" key="4">
    <source>
        <dbReference type="SAM" id="Phobius"/>
    </source>
</evidence>
<dbReference type="PROSITE" id="PS00041">
    <property type="entry name" value="HTH_ARAC_FAMILY_1"/>
    <property type="match status" value="1"/>
</dbReference>
<dbReference type="Pfam" id="PF12833">
    <property type="entry name" value="HTH_18"/>
    <property type="match status" value="1"/>
</dbReference>
<dbReference type="InterPro" id="IPR009057">
    <property type="entry name" value="Homeodomain-like_sf"/>
</dbReference>
<accession>A0A6L8UTV7</accession>
<feature type="transmembrane region" description="Helical" evidence="4">
    <location>
        <begin position="21"/>
        <end position="48"/>
    </location>
</feature>
<evidence type="ECO:0000256" key="2">
    <source>
        <dbReference type="ARBA" id="ARBA00023125"/>
    </source>
</evidence>
<name>A0A6L8UTV7_9BACL</name>
<organism evidence="6 7">
    <name type="scientific">Paenibacillus silvestris</name>
    <dbReference type="NCBI Taxonomy" id="2606219"/>
    <lineage>
        <taxon>Bacteria</taxon>
        <taxon>Bacillati</taxon>
        <taxon>Bacillota</taxon>
        <taxon>Bacilli</taxon>
        <taxon>Bacillales</taxon>
        <taxon>Paenibacillaceae</taxon>
        <taxon>Paenibacillus</taxon>
    </lineage>
</organism>
<keyword evidence="2" id="KW-0238">DNA-binding</keyword>
<keyword evidence="7" id="KW-1185">Reference proteome</keyword>
<dbReference type="AlphaFoldDB" id="A0A6L8UTV7"/>